<feature type="compositionally biased region" description="Basic and acidic residues" evidence="8">
    <location>
        <begin position="433"/>
        <end position="448"/>
    </location>
</feature>
<gene>
    <name evidence="12" type="ORF">SAMN05421686_10918</name>
</gene>
<organism evidence="12 13">
    <name type="scientific">Thalassolituus maritimus</name>
    <dbReference type="NCBI Taxonomy" id="484498"/>
    <lineage>
        <taxon>Bacteria</taxon>
        <taxon>Pseudomonadati</taxon>
        <taxon>Pseudomonadota</taxon>
        <taxon>Gammaproteobacteria</taxon>
        <taxon>Oceanospirillales</taxon>
        <taxon>Oceanospirillaceae</taxon>
        <taxon>Thalassolituus</taxon>
    </lineage>
</organism>
<dbReference type="Pfam" id="PF00270">
    <property type="entry name" value="DEAD"/>
    <property type="match status" value="1"/>
</dbReference>
<evidence type="ECO:0000256" key="5">
    <source>
        <dbReference type="ARBA" id="ARBA00038437"/>
    </source>
</evidence>
<dbReference type="EMBL" id="FTOH01000009">
    <property type="protein sequence ID" value="SIT07031.1"/>
    <property type="molecule type" value="Genomic_DNA"/>
</dbReference>
<dbReference type="InterPro" id="IPR050079">
    <property type="entry name" value="DEAD_box_RNA_helicase"/>
</dbReference>
<keyword evidence="4 7" id="KW-0067">ATP-binding</keyword>
<dbReference type="PANTHER" id="PTHR47959:SF2">
    <property type="entry name" value="ATP-DEPENDENT RNA HELICASE DEAD BOX FAMILY"/>
    <property type="match status" value="1"/>
</dbReference>
<evidence type="ECO:0000259" key="10">
    <source>
        <dbReference type="PROSITE" id="PS51194"/>
    </source>
</evidence>
<feature type="region of interest" description="Disordered" evidence="8">
    <location>
        <begin position="379"/>
        <end position="466"/>
    </location>
</feature>
<evidence type="ECO:0000259" key="9">
    <source>
        <dbReference type="PROSITE" id="PS51192"/>
    </source>
</evidence>
<evidence type="ECO:0000256" key="4">
    <source>
        <dbReference type="ARBA" id="ARBA00022840"/>
    </source>
</evidence>
<dbReference type="PANTHER" id="PTHR47959">
    <property type="entry name" value="ATP-DEPENDENT RNA HELICASE RHLE-RELATED"/>
    <property type="match status" value="1"/>
</dbReference>
<dbReference type="Pfam" id="PF00271">
    <property type="entry name" value="Helicase_C"/>
    <property type="match status" value="1"/>
</dbReference>
<dbReference type="Gene3D" id="3.40.50.300">
    <property type="entry name" value="P-loop containing nucleotide triphosphate hydrolases"/>
    <property type="match status" value="2"/>
</dbReference>
<dbReference type="GO" id="GO:0005829">
    <property type="term" value="C:cytosol"/>
    <property type="evidence" value="ECO:0007669"/>
    <property type="project" value="TreeGrafter"/>
</dbReference>
<dbReference type="InterPro" id="IPR000629">
    <property type="entry name" value="RNA-helicase_DEAD-box_CS"/>
</dbReference>
<evidence type="ECO:0000256" key="7">
    <source>
        <dbReference type="RuleBase" id="RU000492"/>
    </source>
</evidence>
<dbReference type="InterPro" id="IPR027417">
    <property type="entry name" value="P-loop_NTPase"/>
</dbReference>
<dbReference type="InterPro" id="IPR044742">
    <property type="entry name" value="DEAD/DEAH_RhlB"/>
</dbReference>
<dbReference type="Proteomes" id="UP000185639">
    <property type="component" value="Unassembled WGS sequence"/>
</dbReference>
<proteinExistence type="inferred from homology"/>
<dbReference type="SUPFAM" id="SSF52540">
    <property type="entry name" value="P-loop containing nucleoside triphosphate hydrolases"/>
    <property type="match status" value="2"/>
</dbReference>
<evidence type="ECO:0000256" key="6">
    <source>
        <dbReference type="PROSITE-ProRule" id="PRU00552"/>
    </source>
</evidence>
<comment type="similarity">
    <text evidence="5 7">Belongs to the DEAD box helicase family.</text>
</comment>
<evidence type="ECO:0000256" key="2">
    <source>
        <dbReference type="ARBA" id="ARBA00022801"/>
    </source>
</evidence>
<evidence type="ECO:0000256" key="3">
    <source>
        <dbReference type="ARBA" id="ARBA00022806"/>
    </source>
</evidence>
<accession>A0A1N7P8Y2</accession>
<dbReference type="InterPro" id="IPR014014">
    <property type="entry name" value="RNA_helicase_DEAD_Q_motif"/>
</dbReference>
<keyword evidence="1 7" id="KW-0547">Nucleotide-binding</keyword>
<evidence type="ECO:0000259" key="11">
    <source>
        <dbReference type="PROSITE" id="PS51195"/>
    </source>
</evidence>
<dbReference type="PROSITE" id="PS51192">
    <property type="entry name" value="HELICASE_ATP_BIND_1"/>
    <property type="match status" value="1"/>
</dbReference>
<dbReference type="SMART" id="SM00487">
    <property type="entry name" value="DEXDc"/>
    <property type="match status" value="1"/>
</dbReference>
<feature type="domain" description="DEAD-box RNA helicase Q" evidence="11">
    <location>
        <begin position="2"/>
        <end position="30"/>
    </location>
</feature>
<dbReference type="SMART" id="SM00490">
    <property type="entry name" value="HELICc"/>
    <property type="match status" value="1"/>
</dbReference>
<keyword evidence="3 7" id="KW-0347">Helicase</keyword>
<name>A0A1N7P8Y2_9GAMM</name>
<evidence type="ECO:0000256" key="1">
    <source>
        <dbReference type="ARBA" id="ARBA00022741"/>
    </source>
</evidence>
<dbReference type="RefSeq" id="WP_076517010.1">
    <property type="nucleotide sequence ID" value="NZ_FTOH01000009.1"/>
</dbReference>
<dbReference type="GO" id="GO:0003724">
    <property type="term" value="F:RNA helicase activity"/>
    <property type="evidence" value="ECO:0007669"/>
    <property type="project" value="InterPro"/>
</dbReference>
<dbReference type="InterPro" id="IPR014001">
    <property type="entry name" value="Helicase_ATP-bd"/>
</dbReference>
<keyword evidence="13" id="KW-1185">Reference proteome</keyword>
<reference evidence="13" key="1">
    <citation type="submission" date="2017-01" db="EMBL/GenBank/DDBJ databases">
        <authorList>
            <person name="Varghese N."/>
            <person name="Submissions S."/>
        </authorList>
    </citation>
    <scope>NUCLEOTIDE SEQUENCE [LARGE SCALE GENOMIC DNA]</scope>
    <source>
        <strain evidence="13">DSM 24913</strain>
    </source>
</reference>
<sequence>MSSFRSLLHDTNILKRLASLGYAEPTPIQEAAIPHILAGTELMAAAPTGTGKTAAFMLPLLQLLSEHPRTEEEGYRYPRVLIIAPTRELAQQLAENFRDYGRNCGHRCLLLCGGQNPRTIEDKMAEGADAVVATPGRLYELMIRHRVSFEHLQCLVLDEADRLLDLGFAEDLQRIVQKLPDVRQNLLFSATFDNAVRELASELMPGAIELGQKDANRTSENVRQWLHPVDHSDKGNAVASLLIENKWKQVMVFTKTKKGADALTDHLKSEGIQAEVLHGDKSQTERNDILDAFREHRLRVLVTTDVASRGIDIEHLPAVINHDLPPVAHDYIHRIGRTGRAGEKGIAISLVAAHEVDTLTAIETLIGRALRREDLIGHVPNHSVPATGPGKLNLRKPLKTKAGKEKAQKGKASKGKQSGEDNQELSSVPRANRAKEKPSAPPAKEPKGRGGSLFSGRKNVTKRSID</sequence>
<feature type="domain" description="Helicase C-terminal" evidence="10">
    <location>
        <begin position="237"/>
        <end position="383"/>
    </location>
</feature>
<dbReference type="PROSITE" id="PS51195">
    <property type="entry name" value="Q_MOTIF"/>
    <property type="match status" value="1"/>
</dbReference>
<feature type="domain" description="Helicase ATP-binding" evidence="9">
    <location>
        <begin position="33"/>
        <end position="210"/>
    </location>
</feature>
<evidence type="ECO:0000313" key="12">
    <source>
        <dbReference type="EMBL" id="SIT07031.1"/>
    </source>
</evidence>
<dbReference type="GO" id="GO:0003676">
    <property type="term" value="F:nucleic acid binding"/>
    <property type="evidence" value="ECO:0007669"/>
    <property type="project" value="InterPro"/>
</dbReference>
<feature type="short sequence motif" description="Q motif" evidence="6">
    <location>
        <begin position="2"/>
        <end position="30"/>
    </location>
</feature>
<protein>
    <submittedName>
        <fullName evidence="12">ATP-dependent RNA helicase RhlE</fullName>
    </submittedName>
</protein>
<dbReference type="GO" id="GO:0005524">
    <property type="term" value="F:ATP binding"/>
    <property type="evidence" value="ECO:0007669"/>
    <property type="project" value="UniProtKB-KW"/>
</dbReference>
<dbReference type="GO" id="GO:0016787">
    <property type="term" value="F:hydrolase activity"/>
    <property type="evidence" value="ECO:0007669"/>
    <property type="project" value="UniProtKB-KW"/>
</dbReference>
<dbReference type="InterPro" id="IPR011545">
    <property type="entry name" value="DEAD/DEAH_box_helicase_dom"/>
</dbReference>
<dbReference type="STRING" id="484498.SAMN05421686_10918"/>
<dbReference type="PROSITE" id="PS51194">
    <property type="entry name" value="HELICASE_CTER"/>
    <property type="match status" value="1"/>
</dbReference>
<dbReference type="PROSITE" id="PS00039">
    <property type="entry name" value="DEAD_ATP_HELICASE"/>
    <property type="match status" value="1"/>
</dbReference>
<dbReference type="CDD" id="cd00268">
    <property type="entry name" value="DEADc"/>
    <property type="match status" value="1"/>
</dbReference>
<dbReference type="AlphaFoldDB" id="A0A1N7P8Y2"/>
<evidence type="ECO:0000313" key="13">
    <source>
        <dbReference type="Proteomes" id="UP000185639"/>
    </source>
</evidence>
<dbReference type="InterPro" id="IPR001650">
    <property type="entry name" value="Helicase_C-like"/>
</dbReference>
<dbReference type="CDD" id="cd18787">
    <property type="entry name" value="SF2_C_DEAD"/>
    <property type="match status" value="1"/>
</dbReference>
<evidence type="ECO:0000256" key="8">
    <source>
        <dbReference type="SAM" id="MobiDB-lite"/>
    </source>
</evidence>
<keyword evidence="2 7" id="KW-0378">Hydrolase</keyword>
<dbReference type="OrthoDB" id="9808889at2"/>